<dbReference type="Proteomes" id="UP000708208">
    <property type="component" value="Unassembled WGS sequence"/>
</dbReference>
<evidence type="ECO:0000256" key="3">
    <source>
        <dbReference type="ARBA" id="ARBA00022490"/>
    </source>
</evidence>
<organism evidence="7 8">
    <name type="scientific">Allacma fusca</name>
    <dbReference type="NCBI Taxonomy" id="39272"/>
    <lineage>
        <taxon>Eukaryota</taxon>
        <taxon>Metazoa</taxon>
        <taxon>Ecdysozoa</taxon>
        <taxon>Arthropoda</taxon>
        <taxon>Hexapoda</taxon>
        <taxon>Collembola</taxon>
        <taxon>Symphypleona</taxon>
        <taxon>Sminthuridae</taxon>
        <taxon>Allacma</taxon>
    </lineage>
</organism>
<evidence type="ECO:0000313" key="8">
    <source>
        <dbReference type="Proteomes" id="UP000708208"/>
    </source>
</evidence>
<comment type="subcellular location">
    <subcellularLocation>
        <location evidence="1">Cytoplasm</location>
    </subcellularLocation>
</comment>
<dbReference type="EMBL" id="CAJVCH010327129">
    <property type="protein sequence ID" value="CAG7786825.1"/>
    <property type="molecule type" value="Genomic_DNA"/>
</dbReference>
<dbReference type="PANTHER" id="PTHR11717:SF7">
    <property type="entry name" value="LOW MOLECULAR WEIGHT PHOSPHOTYROSINE PROTEIN PHOSPHATASE"/>
    <property type="match status" value="1"/>
</dbReference>
<dbReference type="InterPro" id="IPR050438">
    <property type="entry name" value="LMW_PTPase"/>
</dbReference>
<evidence type="ECO:0000256" key="1">
    <source>
        <dbReference type="ARBA" id="ARBA00004496"/>
    </source>
</evidence>
<gene>
    <name evidence="7" type="ORF">AFUS01_LOCUS25375</name>
</gene>
<feature type="domain" description="Phosphotyrosine protein phosphatase I" evidence="6">
    <location>
        <begin position="8"/>
        <end position="156"/>
    </location>
</feature>
<keyword evidence="4" id="KW-0378">Hydrolase</keyword>
<name>A0A8J2KHH2_9HEXA</name>
<evidence type="ECO:0000256" key="4">
    <source>
        <dbReference type="ARBA" id="ARBA00022801"/>
    </source>
</evidence>
<evidence type="ECO:0000256" key="2">
    <source>
        <dbReference type="ARBA" id="ARBA00011063"/>
    </source>
</evidence>
<evidence type="ECO:0000256" key="5">
    <source>
        <dbReference type="ARBA" id="ARBA00022912"/>
    </source>
</evidence>
<dbReference type="Pfam" id="PF01451">
    <property type="entry name" value="LMWPc"/>
    <property type="match status" value="1"/>
</dbReference>
<dbReference type="SMART" id="SM00226">
    <property type="entry name" value="LMWPc"/>
    <property type="match status" value="1"/>
</dbReference>
<proteinExistence type="inferred from homology"/>
<dbReference type="OrthoDB" id="3388at2759"/>
<sequence length="164" mass="18670">MTVVPGKKSVLFICLGNICRSPIAEAVFEHLVKERGLEDKWIIDSAALGSWHVGGSPDSRAMRVLKSYGINYKHKVRQVTKPDFGKFDWIFGMDDENIRRLKQIAPSDFKGVIQLLGSYDPQGDLTIRDPYYDDDDKGFFKCYEQCVRDCTAFLDKYGEDKSST</sequence>
<reference evidence="7" key="1">
    <citation type="submission" date="2021-06" db="EMBL/GenBank/DDBJ databases">
        <authorList>
            <person name="Hodson N. C."/>
            <person name="Mongue J. A."/>
            <person name="Jaron S. K."/>
        </authorList>
    </citation>
    <scope>NUCLEOTIDE SEQUENCE</scope>
</reference>
<dbReference type="InterPro" id="IPR023485">
    <property type="entry name" value="Ptyr_pPase"/>
</dbReference>
<accession>A0A8J2KHH2</accession>
<dbReference type="PANTHER" id="PTHR11717">
    <property type="entry name" value="LOW MOLECULAR WEIGHT PROTEIN TYROSINE PHOSPHATASE"/>
    <property type="match status" value="1"/>
</dbReference>
<comment type="similarity">
    <text evidence="2">Belongs to the low molecular weight phosphotyrosine protein phosphatase family.</text>
</comment>
<comment type="caution">
    <text evidence="7">The sequence shown here is derived from an EMBL/GenBank/DDBJ whole genome shotgun (WGS) entry which is preliminary data.</text>
</comment>
<dbReference type="GO" id="GO:0004725">
    <property type="term" value="F:protein tyrosine phosphatase activity"/>
    <property type="evidence" value="ECO:0007669"/>
    <property type="project" value="TreeGrafter"/>
</dbReference>
<dbReference type="AlphaFoldDB" id="A0A8J2KHH2"/>
<dbReference type="CDD" id="cd16343">
    <property type="entry name" value="LMWPTP"/>
    <property type="match status" value="1"/>
</dbReference>
<protein>
    <recommendedName>
        <fullName evidence="6">Phosphotyrosine protein phosphatase I domain-containing protein</fullName>
    </recommendedName>
</protein>
<keyword evidence="5" id="KW-0904">Protein phosphatase</keyword>
<evidence type="ECO:0000259" key="6">
    <source>
        <dbReference type="SMART" id="SM00226"/>
    </source>
</evidence>
<evidence type="ECO:0000313" key="7">
    <source>
        <dbReference type="EMBL" id="CAG7786825.1"/>
    </source>
</evidence>
<dbReference type="GO" id="GO:0005737">
    <property type="term" value="C:cytoplasm"/>
    <property type="evidence" value="ECO:0007669"/>
    <property type="project" value="UniProtKB-SubCell"/>
</dbReference>
<keyword evidence="3" id="KW-0963">Cytoplasm</keyword>
<dbReference type="FunFam" id="3.40.50.2300:FF:000105">
    <property type="entry name" value="Low molecular weight phosphotyrosine protein"/>
    <property type="match status" value="1"/>
</dbReference>
<keyword evidence="8" id="KW-1185">Reference proteome</keyword>